<feature type="coiled-coil region" evidence="13">
    <location>
        <begin position="498"/>
        <end position="532"/>
    </location>
</feature>
<dbReference type="RefSeq" id="WP_173285476.1">
    <property type="nucleotide sequence ID" value="NZ_CP054020.1"/>
</dbReference>
<evidence type="ECO:0000256" key="13">
    <source>
        <dbReference type="SAM" id="Coils"/>
    </source>
</evidence>
<evidence type="ECO:0000256" key="9">
    <source>
        <dbReference type="ARBA" id="ARBA00023136"/>
    </source>
</evidence>
<dbReference type="AlphaFoldDB" id="A0A7D4NQV1"/>
<evidence type="ECO:0000313" key="19">
    <source>
        <dbReference type="Proteomes" id="UP000504724"/>
    </source>
</evidence>
<dbReference type="GO" id="GO:0009431">
    <property type="term" value="C:bacterial-type flagellum basal body, MS ring"/>
    <property type="evidence" value="ECO:0007669"/>
    <property type="project" value="InterPro"/>
</dbReference>
<comment type="subunit">
    <text evidence="11">The basal body constitutes a major portion of the flagellar organelle and consists of four rings (L,P,S, and M) mounted on a central rod. The M ring is integral to the inner membrane of the cell and may be connected to the flagellar rod via the S ring. The S (supramembrane ring) lies just distal to the M ring. The L and P rings lie in the outer membrane and the periplasmic space, respectively.</text>
</comment>
<dbReference type="EMBL" id="CP054020">
    <property type="protein sequence ID" value="QKI89551.1"/>
    <property type="molecule type" value="Genomic_DNA"/>
</dbReference>
<keyword evidence="13" id="KW-0175">Coiled coil</keyword>
<evidence type="ECO:0000256" key="8">
    <source>
        <dbReference type="ARBA" id="ARBA00022989"/>
    </source>
</evidence>
<evidence type="ECO:0000256" key="1">
    <source>
        <dbReference type="ARBA" id="ARBA00003820"/>
    </source>
</evidence>
<evidence type="ECO:0000256" key="5">
    <source>
        <dbReference type="ARBA" id="ARBA00017949"/>
    </source>
</evidence>
<comment type="similarity">
    <text evidence="4 12">Belongs to the FliF family.</text>
</comment>
<evidence type="ECO:0000256" key="11">
    <source>
        <dbReference type="ARBA" id="ARBA00025936"/>
    </source>
</evidence>
<dbReference type="Proteomes" id="UP000504724">
    <property type="component" value="Chromosome"/>
</dbReference>
<dbReference type="PANTHER" id="PTHR30046:SF0">
    <property type="entry name" value="FLAGELLAR M-RING PROTEIN"/>
    <property type="match status" value="1"/>
</dbReference>
<evidence type="ECO:0000256" key="10">
    <source>
        <dbReference type="ARBA" id="ARBA00023143"/>
    </source>
</evidence>
<keyword evidence="7 15" id="KW-0812">Transmembrane</keyword>
<dbReference type="Pfam" id="PF01514">
    <property type="entry name" value="YscJ_FliF"/>
    <property type="match status" value="1"/>
</dbReference>
<proteinExistence type="inferred from homology"/>
<evidence type="ECO:0000256" key="6">
    <source>
        <dbReference type="ARBA" id="ARBA00022475"/>
    </source>
</evidence>
<evidence type="ECO:0000256" key="4">
    <source>
        <dbReference type="ARBA" id="ARBA00007971"/>
    </source>
</evidence>
<accession>A0A7D4NQV1</accession>
<dbReference type="InterPro" id="IPR013556">
    <property type="entry name" value="Flag_M-ring_C"/>
</dbReference>
<dbReference type="Gene3D" id="3.30.300.30">
    <property type="match status" value="1"/>
</dbReference>
<keyword evidence="8 15" id="KW-1133">Transmembrane helix</keyword>
<keyword evidence="10 12" id="KW-0975">Bacterial flagellum</keyword>
<feature type="transmembrane region" description="Helical" evidence="15">
    <location>
        <begin position="35"/>
        <end position="54"/>
    </location>
</feature>
<dbReference type="KEGG" id="txa:HQN79_08225"/>
<dbReference type="Pfam" id="PF08345">
    <property type="entry name" value="YscJ_FliF_C"/>
    <property type="match status" value="1"/>
</dbReference>
<keyword evidence="18" id="KW-0282">Flagellum</keyword>
<keyword evidence="18" id="KW-0969">Cilium</keyword>
<comment type="subcellular location">
    <subcellularLocation>
        <location evidence="2 12">Bacterial flagellum basal body</location>
    </subcellularLocation>
    <subcellularLocation>
        <location evidence="3">Cell membrane</location>
        <topology evidence="3">Multi-pass membrane protein</topology>
    </subcellularLocation>
</comment>
<dbReference type="InterPro" id="IPR000067">
    <property type="entry name" value="FlgMring_FliF"/>
</dbReference>
<dbReference type="PIRSF" id="PIRSF004862">
    <property type="entry name" value="FliF"/>
    <property type="match status" value="1"/>
</dbReference>
<feature type="domain" description="Flagellar M-ring N-terminal" evidence="16">
    <location>
        <begin position="56"/>
        <end position="231"/>
    </location>
</feature>
<keyword evidence="9 15" id="KW-0472">Membrane</keyword>
<dbReference type="InterPro" id="IPR043427">
    <property type="entry name" value="YscJ/FliF"/>
</dbReference>
<evidence type="ECO:0000313" key="18">
    <source>
        <dbReference type="EMBL" id="QKI89551.1"/>
    </source>
</evidence>
<evidence type="ECO:0000256" key="15">
    <source>
        <dbReference type="SAM" id="Phobius"/>
    </source>
</evidence>
<dbReference type="PRINTS" id="PR01009">
    <property type="entry name" value="FLGMRINGFLIF"/>
</dbReference>
<keyword evidence="18" id="KW-0966">Cell projection</keyword>
<evidence type="ECO:0000256" key="3">
    <source>
        <dbReference type="ARBA" id="ARBA00004651"/>
    </source>
</evidence>
<dbReference type="GO" id="GO:0003774">
    <property type="term" value="F:cytoskeletal motor activity"/>
    <property type="evidence" value="ECO:0007669"/>
    <property type="project" value="InterPro"/>
</dbReference>
<dbReference type="InterPro" id="IPR006182">
    <property type="entry name" value="FliF_N_dom"/>
</dbReference>
<reference evidence="18 19" key="1">
    <citation type="submission" date="2020-05" db="EMBL/GenBank/DDBJ databases">
        <title>Thiomicrorhabdus sediminis sp.nov. and Thiomicrorhabdus xiamenensis sp.nov., novel sulfur-oxidizing bacteria isolated from coastal sediment.</title>
        <authorList>
            <person name="Liu X."/>
        </authorList>
    </citation>
    <scope>NUCLEOTIDE SEQUENCE [LARGE SCALE GENOMIC DNA]</scope>
    <source>
        <strain evidence="18 19">G2</strain>
    </source>
</reference>
<feature type="transmembrane region" description="Helical" evidence="15">
    <location>
        <begin position="460"/>
        <end position="478"/>
    </location>
</feature>
<dbReference type="GO" id="GO:0005886">
    <property type="term" value="C:plasma membrane"/>
    <property type="evidence" value="ECO:0007669"/>
    <property type="project" value="UniProtKB-SubCell"/>
</dbReference>
<sequence>MAEPQATINNPLDTPPSAGSTFINNLTSLPIAKQVGLVVALAAVLALVVGIVMWSQAKPYTLLFGSIDPQDMNEIVQTLEQDAVQYKIDTNSGGILVPSDQVHSLRLKLAAAGFPKQAASGYQLLDVEQGFGISQFKETTQYHRALEGELAKSVASINAVKSARVMLGLPKRSVFVRKQQKPSASVAVKLYPGRSLNEEQVSSIVYLVSSSIPNMEPTDVTVVDQNGNLLTDETRSSNSMLHMSMKQLDYTRQVEQTLSNRIVDLLAPIVGGVHKVRAQVTAELDFTQEEQTRENYQPDPDAIRSEQEIREINRDNGPTGIPGALTNQPPRAGLAPEEGYSPEGDPNLKSSSEKKTRNYELDRTISHIKNSVGSIRRLSVAVVLDDKTALNDEGLVERVAMTDDELLRYRQLVSDTVALDEARGDTLTVVNASFAVTPEEPVETTPIWQEAWFWDFVKQFLAGLAVLIIILGVIRPLLRDLSKREEQILEYPEEVAEDAEELENADEISKALEQMNEEVEKTAASVEAESQAEHELLEKVRSIVENDPKVAAHVLRQWINTGTRDGR</sequence>
<keyword evidence="6" id="KW-1003">Cell membrane</keyword>
<evidence type="ECO:0000256" key="12">
    <source>
        <dbReference type="PIRNR" id="PIRNR004862"/>
    </source>
</evidence>
<dbReference type="PANTHER" id="PTHR30046">
    <property type="entry name" value="FLAGELLAR M-RING PROTEIN"/>
    <property type="match status" value="1"/>
</dbReference>
<protein>
    <recommendedName>
        <fullName evidence="5 12">Flagellar M-ring protein</fullName>
    </recommendedName>
</protein>
<dbReference type="NCBIfam" id="TIGR00206">
    <property type="entry name" value="fliF"/>
    <property type="match status" value="1"/>
</dbReference>
<feature type="region of interest" description="Disordered" evidence="14">
    <location>
        <begin position="313"/>
        <end position="357"/>
    </location>
</feature>
<evidence type="ECO:0000256" key="7">
    <source>
        <dbReference type="ARBA" id="ARBA00022692"/>
    </source>
</evidence>
<keyword evidence="19" id="KW-1185">Reference proteome</keyword>
<dbReference type="InterPro" id="IPR045851">
    <property type="entry name" value="AMP-bd_C_sf"/>
</dbReference>
<feature type="domain" description="Flagellar M-ring C-terminal" evidence="17">
    <location>
        <begin position="266"/>
        <end position="434"/>
    </location>
</feature>
<organism evidence="18 19">
    <name type="scientific">Thiomicrorhabdus xiamenensis</name>
    <dbReference type="NCBI Taxonomy" id="2739063"/>
    <lineage>
        <taxon>Bacteria</taxon>
        <taxon>Pseudomonadati</taxon>
        <taxon>Pseudomonadota</taxon>
        <taxon>Gammaproteobacteria</taxon>
        <taxon>Thiotrichales</taxon>
        <taxon>Piscirickettsiaceae</taxon>
        <taxon>Thiomicrorhabdus</taxon>
    </lineage>
</organism>
<name>A0A7D4NQV1_9GAMM</name>
<evidence type="ECO:0000259" key="16">
    <source>
        <dbReference type="Pfam" id="PF01514"/>
    </source>
</evidence>
<evidence type="ECO:0000259" key="17">
    <source>
        <dbReference type="Pfam" id="PF08345"/>
    </source>
</evidence>
<gene>
    <name evidence="18" type="primary">fliF</name>
    <name evidence="18" type="ORF">HQN79_08225</name>
</gene>
<evidence type="ECO:0000256" key="14">
    <source>
        <dbReference type="SAM" id="MobiDB-lite"/>
    </source>
</evidence>
<comment type="function">
    <text evidence="1 12">The M ring may be actively involved in energy transduction.</text>
</comment>
<dbReference type="GO" id="GO:0071973">
    <property type="term" value="P:bacterial-type flagellum-dependent cell motility"/>
    <property type="evidence" value="ECO:0007669"/>
    <property type="project" value="InterPro"/>
</dbReference>
<evidence type="ECO:0000256" key="2">
    <source>
        <dbReference type="ARBA" id="ARBA00004117"/>
    </source>
</evidence>